<organism evidence="1 2">
    <name type="scientific">Hymenobacter cavernae</name>
    <dbReference type="NCBI Taxonomy" id="2044852"/>
    <lineage>
        <taxon>Bacteria</taxon>
        <taxon>Pseudomonadati</taxon>
        <taxon>Bacteroidota</taxon>
        <taxon>Cytophagia</taxon>
        <taxon>Cytophagales</taxon>
        <taxon>Hymenobacteraceae</taxon>
        <taxon>Hymenobacter</taxon>
    </lineage>
</organism>
<dbReference type="EMBL" id="BMHT01000008">
    <property type="protein sequence ID" value="GGF24443.1"/>
    <property type="molecule type" value="Genomic_DNA"/>
</dbReference>
<reference evidence="2" key="1">
    <citation type="journal article" date="2019" name="Int. J. Syst. Evol. Microbiol.">
        <title>The Global Catalogue of Microorganisms (GCM) 10K type strain sequencing project: providing services to taxonomists for standard genome sequencing and annotation.</title>
        <authorList>
            <consortium name="The Broad Institute Genomics Platform"/>
            <consortium name="The Broad Institute Genome Sequencing Center for Infectious Disease"/>
            <person name="Wu L."/>
            <person name="Ma J."/>
        </authorList>
    </citation>
    <scope>NUCLEOTIDE SEQUENCE [LARGE SCALE GENOMIC DNA]</scope>
    <source>
        <strain evidence="2">CGMCC 1.15197</strain>
    </source>
</reference>
<evidence type="ECO:0000313" key="2">
    <source>
        <dbReference type="Proteomes" id="UP000632273"/>
    </source>
</evidence>
<keyword evidence="2" id="KW-1185">Reference proteome</keyword>
<accession>A0ABQ1USW3</accession>
<evidence type="ECO:0000313" key="1">
    <source>
        <dbReference type="EMBL" id="GGF24443.1"/>
    </source>
</evidence>
<dbReference type="Pfam" id="PF19265">
    <property type="entry name" value="DUF5908"/>
    <property type="match status" value="1"/>
</dbReference>
<comment type="caution">
    <text evidence="1">The sequence shown here is derived from an EMBL/GenBank/DDBJ whole genome shotgun (WGS) entry which is preliminary data.</text>
</comment>
<protein>
    <submittedName>
        <fullName evidence="1">Uncharacterized protein</fullName>
    </submittedName>
</protein>
<gene>
    <name evidence="1" type="ORF">GCM10011383_40100</name>
</gene>
<sequence length="54" mass="5807">MPIVIKELVITAVVDGNADQQATSAATSSPEAQQQIIQACVEQVLAILEEKKER</sequence>
<dbReference type="InterPro" id="IPR045459">
    <property type="entry name" value="DUF5908"/>
</dbReference>
<proteinExistence type="predicted"/>
<name>A0ABQ1USW3_9BACT</name>
<dbReference type="Proteomes" id="UP000632273">
    <property type="component" value="Unassembled WGS sequence"/>
</dbReference>
<dbReference type="RefSeq" id="WP_188815839.1">
    <property type="nucleotide sequence ID" value="NZ_BMHT01000008.1"/>
</dbReference>